<evidence type="ECO:0000313" key="2">
    <source>
        <dbReference type="EMBL" id="WMT81846.1"/>
    </source>
</evidence>
<gene>
    <name evidence="2" type="ORF">TEMA_21940</name>
</gene>
<feature type="transmembrane region" description="Helical" evidence="1">
    <location>
        <begin position="20"/>
        <end position="40"/>
    </location>
</feature>
<keyword evidence="1" id="KW-1133">Transmembrane helix</keyword>
<evidence type="ECO:0000313" key="3">
    <source>
        <dbReference type="Proteomes" id="UP001235030"/>
    </source>
</evidence>
<organism evidence="2 3">
    <name type="scientific">Terrisporobacter mayombei</name>
    <dbReference type="NCBI Taxonomy" id="1541"/>
    <lineage>
        <taxon>Bacteria</taxon>
        <taxon>Bacillati</taxon>
        <taxon>Bacillota</taxon>
        <taxon>Clostridia</taxon>
        <taxon>Peptostreptococcales</taxon>
        <taxon>Peptostreptococcaceae</taxon>
        <taxon>Terrisporobacter</taxon>
    </lineage>
</organism>
<dbReference type="EMBL" id="CP101637">
    <property type="protein sequence ID" value="WMT81846.1"/>
    <property type="molecule type" value="Genomic_DNA"/>
</dbReference>
<dbReference type="Proteomes" id="UP001235030">
    <property type="component" value="Chromosome"/>
</dbReference>
<keyword evidence="1" id="KW-0812">Transmembrane</keyword>
<proteinExistence type="predicted"/>
<name>A0ABY9Q1K9_9FIRM</name>
<protein>
    <recommendedName>
        <fullName evidence="4">Two-component sensor histidine kinase</fullName>
    </recommendedName>
</protein>
<reference evidence="2 3" key="1">
    <citation type="submission" date="2022-07" db="EMBL/GenBank/DDBJ databases">
        <title>Genome sequence of Terrisporobacter mayombei DSM6539.</title>
        <authorList>
            <person name="Boeer T."/>
            <person name="Bengelsdorf F.R."/>
            <person name="Daniel R."/>
            <person name="Poehlein A."/>
        </authorList>
    </citation>
    <scope>NUCLEOTIDE SEQUENCE [LARGE SCALE GENOMIC DNA]</scope>
    <source>
        <strain evidence="2 3">DSM 6539</strain>
    </source>
</reference>
<evidence type="ECO:0008006" key="4">
    <source>
        <dbReference type="Google" id="ProtNLM"/>
    </source>
</evidence>
<dbReference type="RefSeq" id="WP_228103965.1">
    <property type="nucleotide sequence ID" value="NZ_CP101637.1"/>
</dbReference>
<sequence>MSRLEKSKKEKYSKKKYKTICRMIFMFMMLVITTSSILIIDYRINEVLDNDSKNDIIKYIMDIF</sequence>
<keyword evidence="1" id="KW-0472">Membrane</keyword>
<evidence type="ECO:0000256" key="1">
    <source>
        <dbReference type="SAM" id="Phobius"/>
    </source>
</evidence>
<accession>A0ABY9Q1K9</accession>
<keyword evidence="3" id="KW-1185">Reference proteome</keyword>